<feature type="transmembrane region" description="Helical" evidence="1">
    <location>
        <begin position="128"/>
        <end position="153"/>
    </location>
</feature>
<sequence>MTPTPEQIQALADAVSVWRTQEYIVISFFAFYVYYTLTTTDKEISVVFSSSQAWNRGKTFHTLIRYGTLLYIALHLARDFRNYFEISLPSCRAMLVMFEAARRVALLTCDLSLGLCLSALLQTNALSLIAILALSLVIPFVASILNIVGVFQYPASPISQLDKELGYPCYVVSFEDFVKGTVMYIGRDVRAYIDLAATAILALLGVATLFVRFKGHGGRLIQVLRRDGGIQYLSLLVIRLVSAILATPALITPGVLDDNPAYLLVTMVNNVGIPILAQRLLINMRATEYVGSQPIASKLLFASGVFIPDGEDGKDGALQDSLEMTTTVLGSRYSAEGPVKRDQGQGTVGMQASV</sequence>
<feature type="transmembrane region" description="Helical" evidence="1">
    <location>
        <begin position="232"/>
        <end position="255"/>
    </location>
</feature>
<organism evidence="2 3">
    <name type="scientific">Coprinellus micaceus</name>
    <name type="common">Glistening ink-cap mushroom</name>
    <name type="synonym">Coprinus micaceus</name>
    <dbReference type="NCBI Taxonomy" id="71717"/>
    <lineage>
        <taxon>Eukaryota</taxon>
        <taxon>Fungi</taxon>
        <taxon>Dikarya</taxon>
        <taxon>Basidiomycota</taxon>
        <taxon>Agaricomycotina</taxon>
        <taxon>Agaricomycetes</taxon>
        <taxon>Agaricomycetidae</taxon>
        <taxon>Agaricales</taxon>
        <taxon>Agaricineae</taxon>
        <taxon>Psathyrellaceae</taxon>
        <taxon>Coprinellus</taxon>
    </lineage>
</organism>
<feature type="transmembrane region" description="Helical" evidence="1">
    <location>
        <begin position="261"/>
        <end position="282"/>
    </location>
</feature>
<evidence type="ECO:0000256" key="1">
    <source>
        <dbReference type="SAM" id="Phobius"/>
    </source>
</evidence>
<proteinExistence type="predicted"/>
<dbReference type="EMBL" id="QPFP01000031">
    <property type="protein sequence ID" value="TEB28652.1"/>
    <property type="molecule type" value="Genomic_DNA"/>
</dbReference>
<keyword evidence="1" id="KW-1133">Transmembrane helix</keyword>
<keyword evidence="1" id="KW-0812">Transmembrane</keyword>
<name>A0A4Y7T4X3_COPMI</name>
<protein>
    <submittedName>
        <fullName evidence="2">Uncharacterized protein</fullName>
    </submittedName>
</protein>
<dbReference type="AlphaFoldDB" id="A0A4Y7T4X3"/>
<dbReference type="Proteomes" id="UP000298030">
    <property type="component" value="Unassembled WGS sequence"/>
</dbReference>
<gene>
    <name evidence="2" type="ORF">FA13DRAFT_1735487</name>
</gene>
<keyword evidence="1" id="KW-0472">Membrane</keyword>
<reference evidence="2 3" key="1">
    <citation type="journal article" date="2019" name="Nat. Ecol. Evol.">
        <title>Megaphylogeny resolves global patterns of mushroom evolution.</title>
        <authorList>
            <person name="Varga T."/>
            <person name="Krizsan K."/>
            <person name="Foldi C."/>
            <person name="Dima B."/>
            <person name="Sanchez-Garcia M."/>
            <person name="Sanchez-Ramirez S."/>
            <person name="Szollosi G.J."/>
            <person name="Szarkandi J.G."/>
            <person name="Papp V."/>
            <person name="Albert L."/>
            <person name="Andreopoulos W."/>
            <person name="Angelini C."/>
            <person name="Antonin V."/>
            <person name="Barry K.W."/>
            <person name="Bougher N.L."/>
            <person name="Buchanan P."/>
            <person name="Buyck B."/>
            <person name="Bense V."/>
            <person name="Catcheside P."/>
            <person name="Chovatia M."/>
            <person name="Cooper J."/>
            <person name="Damon W."/>
            <person name="Desjardin D."/>
            <person name="Finy P."/>
            <person name="Geml J."/>
            <person name="Haridas S."/>
            <person name="Hughes K."/>
            <person name="Justo A."/>
            <person name="Karasinski D."/>
            <person name="Kautmanova I."/>
            <person name="Kiss B."/>
            <person name="Kocsube S."/>
            <person name="Kotiranta H."/>
            <person name="LaButti K.M."/>
            <person name="Lechner B.E."/>
            <person name="Liimatainen K."/>
            <person name="Lipzen A."/>
            <person name="Lukacs Z."/>
            <person name="Mihaltcheva S."/>
            <person name="Morgado L.N."/>
            <person name="Niskanen T."/>
            <person name="Noordeloos M.E."/>
            <person name="Ohm R.A."/>
            <person name="Ortiz-Santana B."/>
            <person name="Ovrebo C."/>
            <person name="Racz N."/>
            <person name="Riley R."/>
            <person name="Savchenko A."/>
            <person name="Shiryaev A."/>
            <person name="Soop K."/>
            <person name="Spirin V."/>
            <person name="Szebenyi C."/>
            <person name="Tomsovsky M."/>
            <person name="Tulloss R.E."/>
            <person name="Uehling J."/>
            <person name="Grigoriev I.V."/>
            <person name="Vagvolgyi C."/>
            <person name="Papp T."/>
            <person name="Martin F.M."/>
            <person name="Miettinen O."/>
            <person name="Hibbett D.S."/>
            <person name="Nagy L.G."/>
        </authorList>
    </citation>
    <scope>NUCLEOTIDE SEQUENCE [LARGE SCALE GENOMIC DNA]</scope>
    <source>
        <strain evidence="2 3">FP101781</strain>
    </source>
</reference>
<comment type="caution">
    <text evidence="2">The sequence shown here is derived from an EMBL/GenBank/DDBJ whole genome shotgun (WGS) entry which is preliminary data.</text>
</comment>
<evidence type="ECO:0000313" key="2">
    <source>
        <dbReference type="EMBL" id="TEB28652.1"/>
    </source>
</evidence>
<evidence type="ECO:0000313" key="3">
    <source>
        <dbReference type="Proteomes" id="UP000298030"/>
    </source>
</evidence>
<feature type="transmembrane region" description="Helical" evidence="1">
    <location>
        <begin position="191"/>
        <end position="211"/>
    </location>
</feature>
<accession>A0A4Y7T4X3</accession>
<keyword evidence="3" id="KW-1185">Reference proteome</keyword>